<name>A0A449AI87_9BACT</name>
<keyword evidence="1" id="KW-1133">Transmembrane helix</keyword>
<organism evidence="2 3">
    <name type="scientific">Mycoplasmopsis cynos</name>
    <dbReference type="NCBI Taxonomy" id="171284"/>
    <lineage>
        <taxon>Bacteria</taxon>
        <taxon>Bacillati</taxon>
        <taxon>Mycoplasmatota</taxon>
        <taxon>Mycoplasmoidales</taxon>
        <taxon>Metamycoplasmataceae</taxon>
        <taxon>Mycoplasmopsis</taxon>
    </lineage>
</organism>
<proteinExistence type="predicted"/>
<geneLocation type="plasmid" evidence="2 3">
    <name>13</name>
</geneLocation>
<evidence type="ECO:0000256" key="1">
    <source>
        <dbReference type="SAM" id="Phobius"/>
    </source>
</evidence>
<dbReference type="Proteomes" id="UP000289506">
    <property type="component" value="Plasmid 13"/>
</dbReference>
<dbReference type="EMBL" id="LR214986">
    <property type="protein sequence ID" value="VEU64707.1"/>
    <property type="molecule type" value="Genomic_DNA"/>
</dbReference>
<accession>A0A449AI87</accession>
<sequence>MRAIFLYFDAWLKKKKISLFFNVLLITYLILIIVSFILYSNLNLKTNNKVNKSIEIILYYIHPIFVIICTNLLSIFLFFAYKSYINNAFNLSDEEFNQNYKESKFPSYFNLFLINYVNKIDISLVNDETKKIIYIKLKRNNFMYLFSSMIITILVDIFFIVMIVNWFTFFSSVNELNNIFSYMIIVIALFEVILIFITKFLIVKQIKKYLIK</sequence>
<feature type="transmembrane region" description="Helical" evidence="1">
    <location>
        <begin position="20"/>
        <end position="39"/>
    </location>
</feature>
<reference evidence="2 3" key="1">
    <citation type="submission" date="2019-01" db="EMBL/GenBank/DDBJ databases">
        <authorList>
            <consortium name="Pathogen Informatics"/>
        </authorList>
    </citation>
    <scope>NUCLEOTIDE SEQUENCE [LARGE SCALE GENOMIC DNA]</scope>
    <source>
        <strain evidence="2 3">NCTC10142</strain>
        <plasmid evidence="3">13</plasmid>
    </source>
</reference>
<feature type="transmembrane region" description="Helical" evidence="1">
    <location>
        <begin position="179"/>
        <end position="202"/>
    </location>
</feature>
<gene>
    <name evidence="2" type="ORF">NCTC10142_00465</name>
</gene>
<protein>
    <submittedName>
        <fullName evidence="2">Uncharacterized protein</fullName>
    </submittedName>
</protein>
<feature type="transmembrane region" description="Helical" evidence="1">
    <location>
        <begin position="59"/>
        <end position="81"/>
    </location>
</feature>
<feature type="transmembrane region" description="Helical" evidence="1">
    <location>
        <begin position="142"/>
        <end position="167"/>
    </location>
</feature>
<keyword evidence="2" id="KW-0614">Plasmid</keyword>
<keyword evidence="1" id="KW-0472">Membrane</keyword>
<evidence type="ECO:0000313" key="3">
    <source>
        <dbReference type="Proteomes" id="UP000289506"/>
    </source>
</evidence>
<keyword evidence="1" id="KW-0812">Transmembrane</keyword>
<dbReference type="RefSeq" id="WP_129720594.1">
    <property type="nucleotide sequence ID" value="NZ_LR214986.1"/>
</dbReference>
<evidence type="ECO:0000313" key="2">
    <source>
        <dbReference type="EMBL" id="VEU64707.1"/>
    </source>
</evidence>
<dbReference type="AlphaFoldDB" id="A0A449AI87"/>